<proteinExistence type="predicted"/>
<keyword evidence="1" id="KW-0472">Membrane</keyword>
<protein>
    <submittedName>
        <fullName evidence="3">Uncharacterized protein</fullName>
    </submittedName>
</protein>
<feature type="chain" id="PRO_5031526896" evidence="2">
    <location>
        <begin position="21"/>
        <end position="312"/>
    </location>
</feature>
<keyword evidence="2" id="KW-0732">Signal</keyword>
<evidence type="ECO:0000313" key="3">
    <source>
        <dbReference type="EMBL" id="CAD9177977.1"/>
    </source>
</evidence>
<name>A0A7S1WN74_ALECA</name>
<keyword evidence="1" id="KW-0812">Transmembrane</keyword>
<feature type="signal peptide" evidence="2">
    <location>
        <begin position="1"/>
        <end position="20"/>
    </location>
</feature>
<organism evidence="3">
    <name type="scientific">Alexandrium catenella</name>
    <name type="common">Red tide dinoflagellate</name>
    <name type="synonym">Gonyaulax catenella</name>
    <dbReference type="NCBI Taxonomy" id="2925"/>
    <lineage>
        <taxon>Eukaryota</taxon>
        <taxon>Sar</taxon>
        <taxon>Alveolata</taxon>
        <taxon>Dinophyceae</taxon>
        <taxon>Gonyaulacales</taxon>
        <taxon>Pyrocystaceae</taxon>
        <taxon>Alexandrium</taxon>
    </lineage>
</organism>
<dbReference type="AlphaFoldDB" id="A0A7S1WN74"/>
<gene>
    <name evidence="3" type="ORF">ACAT0790_LOCUS54746</name>
</gene>
<keyword evidence="1" id="KW-1133">Transmembrane helix</keyword>
<dbReference type="EMBL" id="HBGE01091952">
    <property type="protein sequence ID" value="CAD9177977.1"/>
    <property type="molecule type" value="Transcribed_RNA"/>
</dbReference>
<evidence type="ECO:0000256" key="1">
    <source>
        <dbReference type="SAM" id="Phobius"/>
    </source>
</evidence>
<sequence>MALRAPALLLALWLFEAAGAFLPTGGARAPAGDDNLDVSNMLQLIVHAGSGDNNGSAVQNASVDRSKTIPLSWEVAMEEAQEGDGHIFKLETHKGYRYVASSPFMLRWMDQRIHFYDVALYLNKNSSLWGRFSHPNRSQDLEQMQGNVQIFLAMQSSMCSQKSMAALVEALDLFAALRRLTNTAQVLNEYKHCYLSGPNIKMGSVVVLEPNRTHLAIYLDFRPLCVVESGFLGTIVLDHYFSERSDFPHFRDGVFAQIQDGMPEEVTDPVAEYVSTRMPWWVSAMFVAVGLGLCVGMVYGYHTCCRGSPLRE</sequence>
<evidence type="ECO:0000256" key="2">
    <source>
        <dbReference type="SAM" id="SignalP"/>
    </source>
</evidence>
<accession>A0A7S1WN74</accession>
<reference evidence="3" key="1">
    <citation type="submission" date="2021-01" db="EMBL/GenBank/DDBJ databases">
        <authorList>
            <person name="Corre E."/>
            <person name="Pelletier E."/>
            <person name="Niang G."/>
            <person name="Scheremetjew M."/>
            <person name="Finn R."/>
            <person name="Kale V."/>
            <person name="Holt S."/>
            <person name="Cochrane G."/>
            <person name="Meng A."/>
            <person name="Brown T."/>
            <person name="Cohen L."/>
        </authorList>
    </citation>
    <scope>NUCLEOTIDE SEQUENCE</scope>
    <source>
        <strain evidence="3">OF101</strain>
    </source>
</reference>
<feature type="transmembrane region" description="Helical" evidence="1">
    <location>
        <begin position="280"/>
        <end position="301"/>
    </location>
</feature>